<keyword evidence="1" id="KW-0812">Transmembrane</keyword>
<sequence length="68" mass="7523">WHSICLFGHFLPLICSPLSLICIYIVAVFVARCRCLIDLYAGSSKGPSSQRLFVSLSDSQNVNNSFTL</sequence>
<accession>A0A3B3XRW7</accession>
<evidence type="ECO:0000313" key="3">
    <source>
        <dbReference type="Proteomes" id="UP000261480"/>
    </source>
</evidence>
<keyword evidence="1" id="KW-0472">Membrane</keyword>
<reference evidence="2" key="1">
    <citation type="submission" date="2025-08" db="UniProtKB">
        <authorList>
            <consortium name="Ensembl"/>
        </authorList>
    </citation>
    <scope>IDENTIFICATION</scope>
</reference>
<keyword evidence="1" id="KW-1133">Transmembrane helix</keyword>
<protein>
    <submittedName>
        <fullName evidence="2">Uncharacterized protein</fullName>
    </submittedName>
</protein>
<organism evidence="2 3">
    <name type="scientific">Poecilia mexicana</name>
    <dbReference type="NCBI Taxonomy" id="48701"/>
    <lineage>
        <taxon>Eukaryota</taxon>
        <taxon>Metazoa</taxon>
        <taxon>Chordata</taxon>
        <taxon>Craniata</taxon>
        <taxon>Vertebrata</taxon>
        <taxon>Euteleostomi</taxon>
        <taxon>Actinopterygii</taxon>
        <taxon>Neopterygii</taxon>
        <taxon>Teleostei</taxon>
        <taxon>Neoteleostei</taxon>
        <taxon>Acanthomorphata</taxon>
        <taxon>Ovalentaria</taxon>
        <taxon>Atherinomorphae</taxon>
        <taxon>Cyprinodontiformes</taxon>
        <taxon>Poeciliidae</taxon>
        <taxon>Poeciliinae</taxon>
        <taxon>Poecilia</taxon>
    </lineage>
</organism>
<keyword evidence="3" id="KW-1185">Reference proteome</keyword>
<dbReference type="Ensembl" id="ENSPMET00000026609.1">
    <property type="protein sequence ID" value="ENSPMEP00000017693.1"/>
    <property type="gene ID" value="ENSPMEG00000020543.1"/>
</dbReference>
<name>A0A3B3XRW7_9TELE</name>
<proteinExistence type="predicted"/>
<reference evidence="2" key="2">
    <citation type="submission" date="2025-09" db="UniProtKB">
        <authorList>
            <consortium name="Ensembl"/>
        </authorList>
    </citation>
    <scope>IDENTIFICATION</scope>
</reference>
<dbReference type="AlphaFoldDB" id="A0A3B3XRW7"/>
<dbReference type="Proteomes" id="UP000261480">
    <property type="component" value="Unplaced"/>
</dbReference>
<evidence type="ECO:0000313" key="2">
    <source>
        <dbReference type="Ensembl" id="ENSPMEP00000017693.1"/>
    </source>
</evidence>
<feature type="transmembrane region" description="Helical" evidence="1">
    <location>
        <begin position="6"/>
        <end position="31"/>
    </location>
</feature>
<evidence type="ECO:0000256" key="1">
    <source>
        <dbReference type="SAM" id="Phobius"/>
    </source>
</evidence>